<name>A0ACB7YBT3_9ERIC</name>
<evidence type="ECO:0000313" key="1">
    <source>
        <dbReference type="EMBL" id="KAH7850893.1"/>
    </source>
</evidence>
<dbReference type="Proteomes" id="UP000828048">
    <property type="component" value="Chromosome 8"/>
</dbReference>
<proteinExistence type="predicted"/>
<organism evidence="1 2">
    <name type="scientific">Vaccinium darrowii</name>
    <dbReference type="NCBI Taxonomy" id="229202"/>
    <lineage>
        <taxon>Eukaryota</taxon>
        <taxon>Viridiplantae</taxon>
        <taxon>Streptophyta</taxon>
        <taxon>Embryophyta</taxon>
        <taxon>Tracheophyta</taxon>
        <taxon>Spermatophyta</taxon>
        <taxon>Magnoliopsida</taxon>
        <taxon>eudicotyledons</taxon>
        <taxon>Gunneridae</taxon>
        <taxon>Pentapetalae</taxon>
        <taxon>asterids</taxon>
        <taxon>Ericales</taxon>
        <taxon>Ericaceae</taxon>
        <taxon>Vaccinioideae</taxon>
        <taxon>Vaccinieae</taxon>
        <taxon>Vaccinium</taxon>
    </lineage>
</organism>
<keyword evidence="2" id="KW-1185">Reference proteome</keyword>
<protein>
    <submittedName>
        <fullName evidence="1">Uncharacterized protein</fullName>
    </submittedName>
</protein>
<dbReference type="EMBL" id="CM037158">
    <property type="protein sequence ID" value="KAH7850893.1"/>
    <property type="molecule type" value="Genomic_DNA"/>
</dbReference>
<evidence type="ECO:0000313" key="2">
    <source>
        <dbReference type="Proteomes" id="UP000828048"/>
    </source>
</evidence>
<reference evidence="1 2" key="1">
    <citation type="journal article" date="2021" name="Hortic Res">
        <title>High-quality reference genome and annotation aids understanding of berry development for evergreen blueberry (Vaccinium darrowii).</title>
        <authorList>
            <person name="Yu J."/>
            <person name="Hulse-Kemp A.M."/>
            <person name="Babiker E."/>
            <person name="Staton M."/>
        </authorList>
    </citation>
    <scope>NUCLEOTIDE SEQUENCE [LARGE SCALE GENOMIC DNA]</scope>
    <source>
        <strain evidence="2">cv. NJ 8807/NJ 8810</strain>
        <tissue evidence="1">Young leaf</tissue>
    </source>
</reference>
<comment type="caution">
    <text evidence="1">The sequence shown here is derived from an EMBL/GenBank/DDBJ whole genome shotgun (WGS) entry which is preliminary data.</text>
</comment>
<gene>
    <name evidence="1" type="ORF">Vadar_004326</name>
</gene>
<accession>A0ACB7YBT3</accession>
<sequence length="424" mass="47199">MMDKHNGGFHGRRKKNVFTVFVDNLPKEMDKIWLHQIFRSYGQVDDIYIPVKRSARFNTKFGFIRFLNSDEALKAVNDLDGIIIRDFKLQVNLAKYTGNSRTLPGTCKSAYTAVQKTFSNDIVCIGKDFRSCTDRNMLAHKIGSPSFADVVANRFQNNPDSLIVQATEEGKDWLDRSAVGWLPSLRSVESLMDAFIVEGIYNIQLRDMGGKLVLLTFASVEDMTSMLEEAGLCWLRNWFEDVKRWSPNLKLDNKRADCVNKDRGFRSSVVEDSEDYESALEKGEDVDVSGNKEDTFAIANKDDQAKLSTPSSINQISESSIHVEEYKEASQAEGNSFKDVAGTDFPTFSSKDVVSACDETPSCFGIQDVEVDPLLSRPPLFASDDSISVAKEAATTSAPARYSKANANATAGTRVVAIAFHCME</sequence>